<evidence type="ECO:0000313" key="2">
    <source>
        <dbReference type="Proteomes" id="UP000435138"/>
    </source>
</evidence>
<accession>A0A6A8A212</accession>
<evidence type="ECO:0000313" key="1">
    <source>
        <dbReference type="EMBL" id="MQY44733.1"/>
    </source>
</evidence>
<dbReference type="EMBL" id="WIXI01000022">
    <property type="protein sequence ID" value="MQY44733.1"/>
    <property type="molecule type" value="Genomic_DNA"/>
</dbReference>
<dbReference type="Proteomes" id="UP000435138">
    <property type="component" value="Unassembled WGS sequence"/>
</dbReference>
<dbReference type="RefSeq" id="WP_153352279.1">
    <property type="nucleotide sequence ID" value="NZ_JAYKOO010000003.1"/>
</dbReference>
<organism evidence="1 2">
    <name type="scientific">Endobacterium cereale</name>
    <dbReference type="NCBI Taxonomy" id="2663029"/>
    <lineage>
        <taxon>Bacteria</taxon>
        <taxon>Pseudomonadati</taxon>
        <taxon>Pseudomonadota</taxon>
        <taxon>Alphaproteobacteria</taxon>
        <taxon>Hyphomicrobiales</taxon>
        <taxon>Rhizobiaceae</taxon>
        <taxon>Endobacterium</taxon>
    </lineage>
</organism>
<name>A0A6A8A212_9HYPH</name>
<dbReference type="AlphaFoldDB" id="A0A6A8A212"/>
<comment type="caution">
    <text evidence="1">The sequence shown here is derived from an EMBL/GenBank/DDBJ whole genome shotgun (WGS) entry which is preliminary data.</text>
</comment>
<protein>
    <submittedName>
        <fullName evidence="1">Uncharacterized protein</fullName>
    </submittedName>
</protein>
<proteinExistence type="predicted"/>
<gene>
    <name evidence="1" type="ORF">GAO09_01420</name>
</gene>
<keyword evidence="2" id="KW-1185">Reference proteome</keyword>
<reference evidence="1 2" key="1">
    <citation type="submission" date="2019-11" db="EMBL/GenBank/DDBJ databases">
        <title>Genome analysis of Rhizobacterium cereale a novel genus and species isolated from maize roots in North Spain.</title>
        <authorList>
            <person name="Menendez E."/>
            <person name="Flores-Felix J.D."/>
            <person name="Ramirez-Bahena M.-H."/>
            <person name="Igual J.M."/>
            <person name="Garcia-Fraile P."/>
            <person name="Peix A."/>
            <person name="Velazquez E."/>
        </authorList>
    </citation>
    <scope>NUCLEOTIDE SEQUENCE [LARGE SCALE GENOMIC DNA]</scope>
    <source>
        <strain evidence="1 2">RZME27</strain>
    </source>
</reference>
<sequence>MLTEDEAIAGIERLTSALEQRSLETRSIRQFFNVGEWLLAFEGLEACATYFTDAERNELAALKDYFGAPA</sequence>